<name>A0A0D3IU65_EMIH1</name>
<reference evidence="2" key="1">
    <citation type="journal article" date="2013" name="Nature">
        <title>Pan genome of the phytoplankton Emiliania underpins its global distribution.</title>
        <authorList>
            <person name="Read B.A."/>
            <person name="Kegel J."/>
            <person name="Klute M.J."/>
            <person name="Kuo A."/>
            <person name="Lefebvre S.C."/>
            <person name="Maumus F."/>
            <person name="Mayer C."/>
            <person name="Miller J."/>
            <person name="Monier A."/>
            <person name="Salamov A."/>
            <person name="Young J."/>
            <person name="Aguilar M."/>
            <person name="Claverie J.M."/>
            <person name="Frickenhaus S."/>
            <person name="Gonzalez K."/>
            <person name="Herman E.K."/>
            <person name="Lin Y.C."/>
            <person name="Napier J."/>
            <person name="Ogata H."/>
            <person name="Sarno A.F."/>
            <person name="Shmutz J."/>
            <person name="Schroeder D."/>
            <person name="de Vargas C."/>
            <person name="Verret F."/>
            <person name="von Dassow P."/>
            <person name="Valentin K."/>
            <person name="Van de Peer Y."/>
            <person name="Wheeler G."/>
            <person name="Dacks J.B."/>
            <person name="Delwiche C.F."/>
            <person name="Dyhrman S.T."/>
            <person name="Glockner G."/>
            <person name="John U."/>
            <person name="Richards T."/>
            <person name="Worden A.Z."/>
            <person name="Zhang X."/>
            <person name="Grigoriev I.V."/>
            <person name="Allen A.E."/>
            <person name="Bidle K."/>
            <person name="Borodovsky M."/>
            <person name="Bowler C."/>
            <person name="Brownlee C."/>
            <person name="Cock J.M."/>
            <person name="Elias M."/>
            <person name="Gladyshev V.N."/>
            <person name="Groth M."/>
            <person name="Guda C."/>
            <person name="Hadaegh A."/>
            <person name="Iglesias-Rodriguez M.D."/>
            <person name="Jenkins J."/>
            <person name="Jones B.M."/>
            <person name="Lawson T."/>
            <person name="Leese F."/>
            <person name="Lindquist E."/>
            <person name="Lobanov A."/>
            <person name="Lomsadze A."/>
            <person name="Malik S.B."/>
            <person name="Marsh M.E."/>
            <person name="Mackinder L."/>
            <person name="Mock T."/>
            <person name="Mueller-Roeber B."/>
            <person name="Pagarete A."/>
            <person name="Parker M."/>
            <person name="Probert I."/>
            <person name="Quesneville H."/>
            <person name="Raines C."/>
            <person name="Rensing S.A."/>
            <person name="Riano-Pachon D.M."/>
            <person name="Richier S."/>
            <person name="Rokitta S."/>
            <person name="Shiraiwa Y."/>
            <person name="Soanes D.M."/>
            <person name="van der Giezen M."/>
            <person name="Wahlund T.M."/>
            <person name="Williams B."/>
            <person name="Wilson W."/>
            <person name="Wolfe G."/>
            <person name="Wurch L.L."/>
        </authorList>
    </citation>
    <scope>NUCLEOTIDE SEQUENCE</scope>
</reference>
<reference evidence="1" key="2">
    <citation type="submission" date="2024-10" db="UniProtKB">
        <authorList>
            <consortium name="EnsemblProtists"/>
        </authorList>
    </citation>
    <scope>IDENTIFICATION</scope>
</reference>
<dbReference type="GO" id="GO:0000398">
    <property type="term" value="P:mRNA splicing, via spliceosome"/>
    <property type="evidence" value="ECO:0007669"/>
    <property type="project" value="InterPro"/>
</dbReference>
<dbReference type="AlphaFoldDB" id="A0A0D3IU65"/>
<dbReference type="InterPro" id="IPR007590">
    <property type="entry name" value="Saf4/Yju2"/>
</dbReference>
<evidence type="ECO:0008006" key="3">
    <source>
        <dbReference type="Google" id="ProtNLM"/>
    </source>
</evidence>
<dbReference type="EnsemblProtists" id="EOD14800">
    <property type="protein sequence ID" value="EOD14800"/>
    <property type="gene ID" value="EMIHUDRAFT_197369"/>
</dbReference>
<organism evidence="1 2">
    <name type="scientific">Emiliania huxleyi (strain CCMP1516)</name>
    <dbReference type="NCBI Taxonomy" id="280463"/>
    <lineage>
        <taxon>Eukaryota</taxon>
        <taxon>Haptista</taxon>
        <taxon>Haptophyta</taxon>
        <taxon>Prymnesiophyceae</taxon>
        <taxon>Isochrysidales</taxon>
        <taxon>Noelaerhabdaceae</taxon>
        <taxon>Emiliania</taxon>
    </lineage>
</organism>
<dbReference type="PANTHER" id="PTHR12111">
    <property type="entry name" value="SPLICING FACTOR YJU2"/>
    <property type="match status" value="1"/>
</dbReference>
<dbReference type="PANTHER" id="PTHR12111:SF1">
    <property type="entry name" value="SPLICING FACTOR YJU2"/>
    <property type="match status" value="1"/>
</dbReference>
<dbReference type="KEGG" id="ehx:EMIHUDRAFT_197369"/>
<dbReference type="Proteomes" id="UP000013827">
    <property type="component" value="Unassembled WGS sequence"/>
</dbReference>
<accession>A0A0D3IU65</accession>
<dbReference type="Pfam" id="PF04502">
    <property type="entry name" value="Saf4_Yju2"/>
    <property type="match status" value="1"/>
</dbReference>
<dbReference type="GO" id="GO:0071006">
    <property type="term" value="C:U2-type catalytic step 1 spliceosome"/>
    <property type="evidence" value="ECO:0007669"/>
    <property type="project" value="TreeGrafter"/>
</dbReference>
<dbReference type="GeneID" id="17261084"/>
<dbReference type="PaxDb" id="2903-EOD14800"/>
<evidence type="ECO:0000313" key="1">
    <source>
        <dbReference type="EnsemblProtists" id="EOD14800"/>
    </source>
</evidence>
<dbReference type="STRING" id="2903.R1DJZ1"/>
<dbReference type="HOGENOM" id="CLU_053603_2_3_1"/>
<sequence>MGERKVLNKYFPPDFDPSKIPRTKKADLNPNFVVRMMLPMSVRCMTCGEYMYKGKKFNSRKEDVEGPEGEYLGIKIFRFYFKRAAHSFTIKTDPKNMDYAVEGGAKANFASEKDDTMAQARVARLEMDDVIGRHRAETERLQDFGNT</sequence>
<protein>
    <recommendedName>
        <fullName evidence="3">Splicing factor YJU2</fullName>
    </recommendedName>
</protein>
<evidence type="ECO:0000313" key="2">
    <source>
        <dbReference type="Proteomes" id="UP000013827"/>
    </source>
</evidence>
<dbReference type="RefSeq" id="XP_005767229.1">
    <property type="nucleotide sequence ID" value="XM_005767172.1"/>
</dbReference>
<keyword evidence="2" id="KW-1185">Reference proteome</keyword>
<proteinExistence type="predicted"/>
<dbReference type="eggNOG" id="KOG2989">
    <property type="taxonomic scope" value="Eukaryota"/>
</dbReference>